<dbReference type="GO" id="GO:0006508">
    <property type="term" value="P:proteolysis"/>
    <property type="evidence" value="ECO:0007669"/>
    <property type="project" value="UniProtKB-KW"/>
</dbReference>
<keyword evidence="4" id="KW-0833">Ubl conjugation pathway</keyword>
<dbReference type="OMA" id="HWYWVER"/>
<sequence length="2011" mass="227516">MLADHWTERMPAEAQDLQWTLPLPDVGDIARTRGNEGLATQHAMPKWMKKHEYLAFCSLRAFPCQQLRKLLVALQEQSLPLAQPAVQHMVRQLLHHVGPVEQGELYWKTDVGALLGEFQEALESLVDEFCAKPRDHQALPVLADILNYFLLWPKPPGPDDFWVQGCRRLSEAAMQWVKDVLNGMQGLDSEHQEKLRAKVCLYGLYAVLCTPSSPLTYADADRLVKGLVYAQNNGSRALNGHDCAHVRKMADARAVQHLHEVLHFAEASPTLITGAVAAALEHVPESMQWRRLQGSACFHAQDAQGHLYSINLLRGIVLMDGYPPRQLPATITGHPLFQRSFGQSAFDVSMDATGRFHTSRPVDGCFYQFRELPSGGIRVTEVLEGRSLRLLDPACFQHFPKRLHDLHSHWQDEDTGAIVFRPVHFRSKQIDFLYSTEDECCPVPEHLSMRSVGELLEHEEVKYMLVALKQKALDLLGRFEHPDFIHAYARCDCDDDSVAKVELPRINMAFNVEEDILVSRDYRGYRLADTQKLADTLVDFDSYLVLQRIDPNDTSLPSIKIIVQNAEVKEGVPLSLNIDTDSSSSKEAVCFDVHERFKHLQAETVQSRLFLASLYAGTDCDVPDPRLQVTGMEAALDLLRQCWINRPLTKKERSCVEGLLKFCSRPPFAVNVRHELLRSSNQLAILHGVSRDQATFQAWPNQDIVTAAYVREARMPGWSFFEPNSRRLLTSEEELRCFGTRVGSRKAVPESYIEDFEAELKSFVEEKPVTVVREPTISIDRQLVWMRSESASSPIAVEMMEELRQSWNVHHQAVEKEVNQNGRQAVIWDEKLQTVTSLREQMSDFIVGTLQKFPGAGAGSDEAAIFRSRQLSNMAPKVIARDFLRAAWQPAVLRDFNPFLSQASENKLHKHVLLLLKLYVLEDKLKRLVAHAKGQVYPLMLQELLVSRCWDVQEHPEWLVFEVEGGLQIRPVQYQVAKKLMDDPGSVVQLNMGEGKTRVILPMLILHWAGRDGAGEPRLLRITALTSLLHELYDFMHRHLCASVLLRRVFVMPFHRDVQLRPDDIKQMISCLDFCRQSGGVVLVAPEHRLSLQLKWHELRLAGKHEMCQLLARLSSIPVRDLLDESDEVLRHKYQLIYAVGSPIPLPQGPGRWETATALLRVLQQSERVAQLLSGKALREPRGEQAFDRLRFIPGRDFDRVMPSIRLALLEDLMESPPYELAWLANYRAQGPVLRFLTMPDADASCLPSGLPEDRFHTMLALRGFLACAVLEHCMQKRHSVEYGVWQKHAKRLAIPYKASNTPSERSEFGHPDCAIVLTLLSYFYDGLSRVQLKQAFEVLLSYDESVQKGHYDAWFSLSQSMRPIEETMTVRVATMIDLSSEPQLDLLYDLFHMNFETIAFWVCQCVFPKETSQYPNKLVANAWNLADNQDGLVSGFSGTDDNHRVLPLQVTQQNLPHLAGTNGKMINMIMDNPVFLSLPPGQDQEGNPSWLRAARFAVERGVHALIDCGALTAGALNADIAEEILRLLADRGSPLQGVVYFDASKKDWIISDRHGRCLPKNRSPVREHECFAFFDEARSRGADLKLAKNAKAMVTVGLRCGKDKLMQAIGRMRMLGKGQTLEFLASEEVSKKVREMVQRDQTEGKGRQKGKGRLKALKEERAQLTSQHLLEWVMANTVAAAEEALSEWAKQGLLFSSTRAAPELAVLDETVELSAFYKEAVVPREVAVLVRGEAERTEQRAASSLRDSDRELMQKIQHRAEQYGNGVQVAAGVLDEEYERELEVEKEVEKEVERQVPTMTPYHEEEWDVSQVVHADSVVSLKIETFSIPDVFAATHSLNRYKSIWPKVIKVYCTRNFRQAINEAAGLDEYLRPVDAVVAFESGGLLLLSEREGEQALVAFWTAQVAQATRPRACFVNMPLWRKGFSSQPAGLLPNVADVPRVLCDPPALVSLQVFMGDTSFKDVAQQESLRALATSMGRDAAGVMKQLVRLRGMLHRYERSDLAWMLNSL</sequence>
<evidence type="ECO:0000256" key="1">
    <source>
        <dbReference type="ARBA" id="ARBA00000707"/>
    </source>
</evidence>
<keyword evidence="5" id="KW-0378">Hydrolase</keyword>
<dbReference type="InterPro" id="IPR022099">
    <property type="entry name" value="DUF3638"/>
</dbReference>
<evidence type="ECO:0000256" key="4">
    <source>
        <dbReference type="ARBA" id="ARBA00022786"/>
    </source>
</evidence>
<organism evidence="7 8">
    <name type="scientific">Symbiodinium microadriaticum</name>
    <name type="common">Dinoflagellate</name>
    <name type="synonym">Zooxanthella microadriatica</name>
    <dbReference type="NCBI Taxonomy" id="2951"/>
    <lineage>
        <taxon>Eukaryota</taxon>
        <taxon>Sar</taxon>
        <taxon>Alveolata</taxon>
        <taxon>Dinophyceae</taxon>
        <taxon>Suessiales</taxon>
        <taxon>Symbiodiniaceae</taxon>
        <taxon>Symbiodinium</taxon>
    </lineage>
</organism>
<dbReference type="Proteomes" id="UP000186817">
    <property type="component" value="Unassembled WGS sequence"/>
</dbReference>
<comment type="caution">
    <text evidence="7">The sequence shown here is derived from an EMBL/GenBank/DDBJ whole genome shotgun (WGS) entry which is preliminary data.</text>
</comment>
<evidence type="ECO:0000256" key="6">
    <source>
        <dbReference type="ARBA" id="ARBA00022807"/>
    </source>
</evidence>
<dbReference type="Pfam" id="PF12340">
    <property type="entry name" value="DUF3638"/>
    <property type="match status" value="1"/>
</dbReference>
<reference evidence="7 8" key="1">
    <citation type="submission" date="2016-02" db="EMBL/GenBank/DDBJ databases">
        <title>Genome analysis of coral dinoflagellate symbionts highlights evolutionary adaptations to a symbiotic lifestyle.</title>
        <authorList>
            <person name="Aranda M."/>
            <person name="Li Y."/>
            <person name="Liew Y.J."/>
            <person name="Baumgarten S."/>
            <person name="Simakov O."/>
            <person name="Wilson M."/>
            <person name="Piel J."/>
            <person name="Ashoor H."/>
            <person name="Bougouffa S."/>
            <person name="Bajic V.B."/>
            <person name="Ryu T."/>
            <person name="Ravasi T."/>
            <person name="Bayer T."/>
            <person name="Micklem G."/>
            <person name="Kim H."/>
            <person name="Bhak J."/>
            <person name="Lajeunesse T.C."/>
            <person name="Voolstra C.R."/>
        </authorList>
    </citation>
    <scope>NUCLEOTIDE SEQUENCE [LARGE SCALE GENOMIC DNA]</scope>
    <source>
        <strain evidence="7 8">CCMP2467</strain>
    </source>
</reference>
<protein>
    <recommendedName>
        <fullName evidence="2">ubiquitinyl hydrolase 1</fullName>
        <ecNumber evidence="2">3.4.19.12</ecNumber>
    </recommendedName>
</protein>
<dbReference type="EC" id="3.4.19.12" evidence="2"/>
<accession>A0A1Q9EGH9</accession>
<evidence type="ECO:0000313" key="7">
    <source>
        <dbReference type="EMBL" id="OLQ06554.1"/>
    </source>
</evidence>
<dbReference type="GO" id="GO:0004843">
    <property type="term" value="F:cysteine-type deubiquitinase activity"/>
    <property type="evidence" value="ECO:0007669"/>
    <property type="project" value="UniProtKB-EC"/>
</dbReference>
<gene>
    <name evidence="7" type="ORF">AK812_SmicGene10192</name>
</gene>
<dbReference type="SUPFAM" id="SSF52540">
    <property type="entry name" value="P-loop containing nucleoside triphosphate hydrolases"/>
    <property type="match status" value="1"/>
</dbReference>
<dbReference type="EMBL" id="LSRX01000158">
    <property type="protein sequence ID" value="OLQ06554.1"/>
    <property type="molecule type" value="Genomic_DNA"/>
</dbReference>
<name>A0A1Q9EGH9_SYMMI</name>
<keyword evidence="3" id="KW-0645">Protease</keyword>
<dbReference type="InterPro" id="IPR051346">
    <property type="entry name" value="OTU_Deubiquitinase"/>
</dbReference>
<comment type="catalytic activity">
    <reaction evidence="1">
        <text>Thiol-dependent hydrolysis of ester, thioester, amide, peptide and isopeptide bonds formed by the C-terminal Gly of ubiquitin (a 76-residue protein attached to proteins as an intracellular targeting signal).</text>
        <dbReference type="EC" id="3.4.19.12"/>
    </reaction>
</comment>
<evidence type="ECO:0000256" key="2">
    <source>
        <dbReference type="ARBA" id="ARBA00012759"/>
    </source>
</evidence>
<dbReference type="OrthoDB" id="4866634at2759"/>
<keyword evidence="8" id="KW-1185">Reference proteome</keyword>
<dbReference type="Pfam" id="PF12359">
    <property type="entry name" value="DUF3645"/>
    <property type="match status" value="1"/>
</dbReference>
<evidence type="ECO:0000256" key="5">
    <source>
        <dbReference type="ARBA" id="ARBA00022801"/>
    </source>
</evidence>
<dbReference type="PANTHER" id="PTHR13367">
    <property type="entry name" value="UBIQUITIN THIOESTERASE"/>
    <property type="match status" value="1"/>
</dbReference>
<proteinExistence type="predicted"/>
<dbReference type="InterPro" id="IPR027417">
    <property type="entry name" value="P-loop_NTPase"/>
</dbReference>
<dbReference type="InterPro" id="IPR022105">
    <property type="entry name" value="DUF3645"/>
</dbReference>
<keyword evidence="6" id="KW-0788">Thiol protease</keyword>
<evidence type="ECO:0000256" key="3">
    <source>
        <dbReference type="ARBA" id="ARBA00022670"/>
    </source>
</evidence>
<dbReference type="PANTHER" id="PTHR13367:SF33">
    <property type="entry name" value="P-LOOP CONTAINING NUCLEOSIDE TRIPHOSPHATE HYDROLASE PROTEIN"/>
    <property type="match status" value="1"/>
</dbReference>
<evidence type="ECO:0000313" key="8">
    <source>
        <dbReference type="Proteomes" id="UP000186817"/>
    </source>
</evidence>